<feature type="domain" description="OLD protein-like TOPRIM" evidence="2">
    <location>
        <begin position="578"/>
        <end position="641"/>
    </location>
</feature>
<keyword evidence="3" id="KW-0540">Nuclease</keyword>
<organism evidence="3 4">
    <name type="scientific">Pseudomonas syringae pv. coriandricola</name>
    <dbReference type="NCBI Taxonomy" id="264453"/>
    <lineage>
        <taxon>Bacteria</taxon>
        <taxon>Pseudomonadati</taxon>
        <taxon>Pseudomonadota</taxon>
        <taxon>Gammaproteobacteria</taxon>
        <taxon>Pseudomonadales</taxon>
        <taxon>Pseudomonadaceae</taxon>
        <taxon>Pseudomonas</taxon>
    </lineage>
</organism>
<dbReference type="InterPro" id="IPR041685">
    <property type="entry name" value="AAA_GajA/Old/RecF-like"/>
</dbReference>
<dbReference type="GO" id="GO:0004519">
    <property type="term" value="F:endonuclease activity"/>
    <property type="evidence" value="ECO:0007669"/>
    <property type="project" value="UniProtKB-KW"/>
</dbReference>
<dbReference type="RefSeq" id="WP_221035684.1">
    <property type="nucleotide sequence ID" value="NZ_RBRV01000103.1"/>
</dbReference>
<dbReference type="Proteomes" id="UP000274212">
    <property type="component" value="Unassembled WGS sequence"/>
</dbReference>
<dbReference type="InterPro" id="IPR027417">
    <property type="entry name" value="P-loop_NTPase"/>
</dbReference>
<evidence type="ECO:0000259" key="2">
    <source>
        <dbReference type="Pfam" id="PF20469"/>
    </source>
</evidence>
<reference evidence="3 4" key="1">
    <citation type="submission" date="2018-08" db="EMBL/GenBank/DDBJ databases">
        <title>Recombination of ecologically and evolutionarily significant loci maintains genetic cohesion in the Pseudomonas syringae species complex.</title>
        <authorList>
            <person name="Dillon M."/>
            <person name="Thakur S."/>
            <person name="Almeida R.N.D."/>
            <person name="Weir B.S."/>
            <person name="Guttman D.S."/>
        </authorList>
    </citation>
    <scope>NUCLEOTIDE SEQUENCE [LARGE SCALE GENOMIC DNA]</scope>
    <source>
        <strain evidence="3 4">ICMP 9829</strain>
    </source>
</reference>
<dbReference type="SUPFAM" id="SSF56024">
    <property type="entry name" value="Phospholipase D/nuclease"/>
    <property type="match status" value="1"/>
</dbReference>
<dbReference type="Pfam" id="PF20469">
    <property type="entry name" value="OLD-like_TOPRIM"/>
    <property type="match status" value="1"/>
</dbReference>
<feature type="domain" description="Endonuclease GajA/Old nuclease/RecF-like AAA" evidence="1">
    <location>
        <begin position="187"/>
        <end position="235"/>
    </location>
</feature>
<keyword evidence="3" id="KW-0255">Endonuclease</keyword>
<dbReference type="SUPFAM" id="SSF52540">
    <property type="entry name" value="P-loop containing nucleoside triphosphate hydrolases"/>
    <property type="match status" value="1"/>
</dbReference>
<name>A0A3M5R3G2_9PSED</name>
<protein>
    <submittedName>
        <fullName evidence="3">ATP-dependent endonuclease of the OLD family-like protein</fullName>
    </submittedName>
</protein>
<dbReference type="EMBL" id="RBTT01000356">
    <property type="protein sequence ID" value="RMU03580.1"/>
    <property type="molecule type" value="Genomic_DNA"/>
</dbReference>
<keyword evidence="3" id="KW-0378">Hydrolase</keyword>
<proteinExistence type="predicted"/>
<dbReference type="InterPro" id="IPR051396">
    <property type="entry name" value="Bact_Antivir_Def_Nuclease"/>
</dbReference>
<dbReference type="CDD" id="cd01026">
    <property type="entry name" value="TOPRIM_OLD"/>
    <property type="match status" value="1"/>
</dbReference>
<evidence type="ECO:0000313" key="4">
    <source>
        <dbReference type="Proteomes" id="UP000274212"/>
    </source>
</evidence>
<dbReference type="Gene3D" id="3.40.50.300">
    <property type="entry name" value="P-loop containing nucleotide triphosphate hydrolases"/>
    <property type="match status" value="1"/>
</dbReference>
<sequence length="744" mass="82475">MPITPEALYIQLGQFITEMPDLRNHGWNNPEGQRWLGRATVLVEAAGDLVDALNFKTTAQNLSSNPYIPGHDAAVQRMTAILYRALARAEMEAPAALRNSFIPTGEPYTALSAVGRALGNASQSIFIIDPYADANLLDEYVLQAREGVSIRILADTKGVKPGLCMAKKPAVAEIIPLTEEGTPRPRLHKLIIQNFRSIGSIPVEIELDDIVVLVGANNAGKSSILRAYEIVMSHGSSAGKLTIHDFPNGVVEREALPTIELQTIVFSNAPGERWLGVRANGEFLIRERWIWDSPAKDPVRQGFDVQKGDWDAQVPWGAPNVANARRPRPHRIDAFASPDAQASEIVNLIGSLLKERVQLIKSDPNQERSDYELVIEKIKALQTKAVEATEAEVASIELEITKYLDRLFPNHHVKFDAKPELDIEKAYTPFKTTADLLMGPKDGYLSGIANQGSGARRTLLWAALKYLSEAKDSEGTRPHVLLLDEPEICLHPSAIREARAVLYDLPQTGNWQVMITSHSPIFIDLSKDNTTIVRVYRGEGNEVESTTLYRPTRAKLDDDDKKNLKMLNVCDPYVNEFFFGGRQIIVEGDTEYTAFSIIRDMYLDEYKDVQIIRARGKGIIPSLAKVLLQFSKQFTILHDTDSPLTGAGKGNPAWGMNGTIASVLKLDNAEGRVRLVACRTCFETALFGIESKDEKPYRAFVRIQNDAESAEKVKALLDYLLDASKPKPGNCLEWTAIEQLEEAG</sequence>
<gene>
    <name evidence="3" type="ORF">ALP36_03219</name>
</gene>
<dbReference type="AlphaFoldDB" id="A0A3M5R3G2"/>
<dbReference type="InterPro" id="IPR034139">
    <property type="entry name" value="TOPRIM_OLD"/>
</dbReference>
<dbReference type="Pfam" id="PF13175">
    <property type="entry name" value="AAA_15"/>
    <property type="match status" value="2"/>
</dbReference>
<dbReference type="PANTHER" id="PTHR43581:SF3">
    <property type="entry name" value="AAA+ ATPASE DOMAIN-CONTAINING PROTEIN"/>
    <property type="match status" value="1"/>
</dbReference>
<dbReference type="PANTHER" id="PTHR43581">
    <property type="entry name" value="ATP/GTP PHOSPHATASE"/>
    <property type="match status" value="1"/>
</dbReference>
<evidence type="ECO:0000259" key="1">
    <source>
        <dbReference type="Pfam" id="PF13175"/>
    </source>
</evidence>
<comment type="caution">
    <text evidence="3">The sequence shown here is derived from an EMBL/GenBank/DDBJ whole genome shotgun (WGS) entry which is preliminary data.</text>
</comment>
<evidence type="ECO:0000313" key="3">
    <source>
        <dbReference type="EMBL" id="RMU03580.1"/>
    </source>
</evidence>
<feature type="domain" description="Endonuclease GajA/Old nuclease/RecF-like AAA" evidence="1">
    <location>
        <begin position="363"/>
        <end position="523"/>
    </location>
</feature>
<accession>A0A3M5R3G2</accession>